<reference evidence="2" key="1">
    <citation type="submission" date="2019-08" db="EMBL/GenBank/DDBJ databases">
        <authorList>
            <person name="Kucharzyk K."/>
            <person name="Murdoch R.W."/>
            <person name="Higgins S."/>
            <person name="Loffler F."/>
        </authorList>
    </citation>
    <scope>NUCLEOTIDE SEQUENCE</scope>
</reference>
<evidence type="ECO:0000256" key="1">
    <source>
        <dbReference type="SAM" id="Phobius"/>
    </source>
</evidence>
<name>A0A644ZZD7_9ZZZZ</name>
<organism evidence="2">
    <name type="scientific">bioreactor metagenome</name>
    <dbReference type="NCBI Taxonomy" id="1076179"/>
    <lineage>
        <taxon>unclassified sequences</taxon>
        <taxon>metagenomes</taxon>
        <taxon>ecological metagenomes</taxon>
    </lineage>
</organism>
<comment type="caution">
    <text evidence="2">The sequence shown here is derived from an EMBL/GenBank/DDBJ whole genome shotgun (WGS) entry which is preliminary data.</text>
</comment>
<keyword evidence="1" id="KW-0472">Membrane</keyword>
<dbReference type="AlphaFoldDB" id="A0A644ZZD7"/>
<accession>A0A644ZZD7</accession>
<sequence>MGIFWHDFWAIVLVAFPAMNLIAFIAWRQSMYERKAPGRNEEKRKRSNRMKLIVTLIIANSAPIYMLLSLIYGSFS</sequence>
<proteinExistence type="predicted"/>
<dbReference type="EMBL" id="VSSQ01011236">
    <property type="protein sequence ID" value="MPM46339.1"/>
    <property type="molecule type" value="Genomic_DNA"/>
</dbReference>
<evidence type="ECO:0000313" key="2">
    <source>
        <dbReference type="EMBL" id="MPM46339.1"/>
    </source>
</evidence>
<feature type="transmembrane region" description="Helical" evidence="1">
    <location>
        <begin position="52"/>
        <end position="75"/>
    </location>
</feature>
<gene>
    <name evidence="2" type="ORF">SDC9_93037</name>
</gene>
<protein>
    <submittedName>
        <fullName evidence="2">Uncharacterized protein</fullName>
    </submittedName>
</protein>
<feature type="transmembrane region" description="Helical" evidence="1">
    <location>
        <begin position="6"/>
        <end position="27"/>
    </location>
</feature>
<keyword evidence="1" id="KW-1133">Transmembrane helix</keyword>
<keyword evidence="1" id="KW-0812">Transmembrane</keyword>